<evidence type="ECO:0000256" key="4">
    <source>
        <dbReference type="ARBA" id="ARBA00023235"/>
    </source>
</evidence>
<protein>
    <recommendedName>
        <fullName evidence="6">Peptidyl-prolyl cis-trans isomerase</fullName>
        <ecNumber evidence="6">5.2.1.8</ecNumber>
    </recommendedName>
</protein>
<evidence type="ECO:0000256" key="7">
    <source>
        <dbReference type="SAM" id="SignalP"/>
    </source>
</evidence>
<evidence type="ECO:0000259" key="8">
    <source>
        <dbReference type="PROSITE" id="PS50059"/>
    </source>
</evidence>
<sequence>MLSGMKPTLAATLLLAGSLLLAGCQNDKTAAICKNKPEALKTTNDAVTSLKIEDVKVGNGAEALPGKTVRVHYIGRLVDGKEFDTSCQEGRDAFEFTLGQGQVIQGWDSGVLGMKVGGQRRLHIPAALAYGDRSPSTDIPANSALIFDVELVEVK</sequence>
<keyword evidence="4 5" id="KW-0413">Isomerase</keyword>
<dbReference type="SUPFAM" id="SSF54534">
    <property type="entry name" value="FKBP-like"/>
    <property type="match status" value="1"/>
</dbReference>
<comment type="caution">
    <text evidence="9">The sequence shown here is derived from an EMBL/GenBank/DDBJ whole genome shotgun (WGS) entry which is preliminary data.</text>
</comment>
<dbReference type="PANTHER" id="PTHR43811">
    <property type="entry name" value="FKBP-TYPE PEPTIDYL-PROLYL CIS-TRANS ISOMERASE FKPA"/>
    <property type="match status" value="1"/>
</dbReference>
<evidence type="ECO:0000256" key="5">
    <source>
        <dbReference type="PROSITE-ProRule" id="PRU00277"/>
    </source>
</evidence>
<comment type="similarity">
    <text evidence="2 6">Belongs to the FKBP-type PPIase family.</text>
</comment>
<reference evidence="9 10" key="1">
    <citation type="submission" date="2018-08" db="EMBL/GenBank/DDBJ databases">
        <title>Meiothermus terrae DSM 26712 genome sequencing project.</title>
        <authorList>
            <person name="Da Costa M.S."/>
            <person name="Albuquerque L."/>
            <person name="Raposo P."/>
            <person name="Froufe H.J.C."/>
            <person name="Barroso C.S."/>
            <person name="Egas C."/>
        </authorList>
    </citation>
    <scope>NUCLEOTIDE SEQUENCE [LARGE SCALE GENOMIC DNA]</scope>
    <source>
        <strain evidence="9 10">DSM 26712</strain>
    </source>
</reference>
<feature type="domain" description="PPIase FKBP-type" evidence="8">
    <location>
        <begin position="66"/>
        <end position="155"/>
    </location>
</feature>
<dbReference type="GO" id="GO:0003755">
    <property type="term" value="F:peptidyl-prolyl cis-trans isomerase activity"/>
    <property type="evidence" value="ECO:0007669"/>
    <property type="project" value="UniProtKB-UniRule"/>
</dbReference>
<evidence type="ECO:0000256" key="1">
    <source>
        <dbReference type="ARBA" id="ARBA00000971"/>
    </source>
</evidence>
<dbReference type="FunFam" id="3.10.50.40:FF:000006">
    <property type="entry name" value="Peptidyl-prolyl cis-trans isomerase"/>
    <property type="match status" value="1"/>
</dbReference>
<dbReference type="EMBL" id="QXDL01000280">
    <property type="protein sequence ID" value="RIH77715.1"/>
    <property type="molecule type" value="Genomic_DNA"/>
</dbReference>
<keyword evidence="3 5" id="KW-0697">Rotamase</keyword>
<dbReference type="InterPro" id="IPR046357">
    <property type="entry name" value="PPIase_dom_sf"/>
</dbReference>
<dbReference type="EC" id="5.2.1.8" evidence="6"/>
<comment type="catalytic activity">
    <reaction evidence="1 5 6">
        <text>[protein]-peptidylproline (omega=180) = [protein]-peptidylproline (omega=0)</text>
        <dbReference type="Rhea" id="RHEA:16237"/>
        <dbReference type="Rhea" id="RHEA-COMP:10747"/>
        <dbReference type="Rhea" id="RHEA-COMP:10748"/>
        <dbReference type="ChEBI" id="CHEBI:83833"/>
        <dbReference type="ChEBI" id="CHEBI:83834"/>
        <dbReference type="EC" id="5.2.1.8"/>
    </reaction>
</comment>
<evidence type="ECO:0000256" key="3">
    <source>
        <dbReference type="ARBA" id="ARBA00023110"/>
    </source>
</evidence>
<dbReference type="AlphaFoldDB" id="A0A399DZM6"/>
<gene>
    <name evidence="9" type="primary">fbp</name>
    <name evidence="9" type="ORF">Mterra_03737</name>
</gene>
<evidence type="ECO:0000256" key="6">
    <source>
        <dbReference type="RuleBase" id="RU003915"/>
    </source>
</evidence>
<evidence type="ECO:0000313" key="10">
    <source>
        <dbReference type="Proteomes" id="UP000265715"/>
    </source>
</evidence>
<dbReference type="Pfam" id="PF00254">
    <property type="entry name" value="FKBP_C"/>
    <property type="match status" value="1"/>
</dbReference>
<dbReference type="PROSITE" id="PS50059">
    <property type="entry name" value="FKBP_PPIASE"/>
    <property type="match status" value="1"/>
</dbReference>
<feature type="signal peptide" evidence="7">
    <location>
        <begin position="1"/>
        <end position="22"/>
    </location>
</feature>
<accession>A0A399DZM6</accession>
<organism evidence="9 10">
    <name type="scientific">Calidithermus terrae</name>
    <dbReference type="NCBI Taxonomy" id="1408545"/>
    <lineage>
        <taxon>Bacteria</taxon>
        <taxon>Thermotogati</taxon>
        <taxon>Deinococcota</taxon>
        <taxon>Deinococci</taxon>
        <taxon>Thermales</taxon>
        <taxon>Thermaceae</taxon>
        <taxon>Calidithermus</taxon>
    </lineage>
</organism>
<keyword evidence="10" id="KW-1185">Reference proteome</keyword>
<proteinExistence type="inferred from homology"/>
<keyword evidence="7" id="KW-0732">Signal</keyword>
<dbReference type="Proteomes" id="UP000265715">
    <property type="component" value="Unassembled WGS sequence"/>
</dbReference>
<dbReference type="PROSITE" id="PS51257">
    <property type="entry name" value="PROKAR_LIPOPROTEIN"/>
    <property type="match status" value="1"/>
</dbReference>
<dbReference type="PANTHER" id="PTHR43811:SF19">
    <property type="entry name" value="39 KDA FK506-BINDING NUCLEAR PROTEIN"/>
    <property type="match status" value="1"/>
</dbReference>
<dbReference type="Gene3D" id="3.10.50.40">
    <property type="match status" value="1"/>
</dbReference>
<dbReference type="InterPro" id="IPR001179">
    <property type="entry name" value="PPIase_FKBP_dom"/>
</dbReference>
<name>A0A399DZM6_9DEIN</name>
<feature type="chain" id="PRO_5017271047" description="Peptidyl-prolyl cis-trans isomerase" evidence="7">
    <location>
        <begin position="23"/>
        <end position="155"/>
    </location>
</feature>
<evidence type="ECO:0000313" key="9">
    <source>
        <dbReference type="EMBL" id="RIH77715.1"/>
    </source>
</evidence>
<evidence type="ECO:0000256" key="2">
    <source>
        <dbReference type="ARBA" id="ARBA00006577"/>
    </source>
</evidence>